<protein>
    <submittedName>
        <fullName evidence="1 2">Uncharacterized protein</fullName>
    </submittedName>
</protein>
<keyword evidence="3" id="KW-1185">Reference proteome</keyword>
<reference evidence="3" key="1">
    <citation type="submission" date="2012-12" db="EMBL/GenBank/DDBJ databases">
        <authorList>
            <person name="Hellsten U."/>
            <person name="Grimwood J."/>
            <person name="Chapman J.A."/>
            <person name="Shapiro H."/>
            <person name="Aerts A."/>
            <person name="Otillar R.P."/>
            <person name="Terry A.Y."/>
            <person name="Boore J.L."/>
            <person name="Simakov O."/>
            <person name="Marletaz F."/>
            <person name="Cho S.-J."/>
            <person name="Edsinger-Gonzales E."/>
            <person name="Havlak P."/>
            <person name="Kuo D.-H."/>
            <person name="Larsson T."/>
            <person name="Lv J."/>
            <person name="Arendt D."/>
            <person name="Savage R."/>
            <person name="Osoegawa K."/>
            <person name="de Jong P."/>
            <person name="Lindberg D.R."/>
            <person name="Seaver E.C."/>
            <person name="Weisblat D.A."/>
            <person name="Putnam N.H."/>
            <person name="Grigoriev I.V."/>
            <person name="Rokhsar D.S."/>
        </authorList>
    </citation>
    <scope>NUCLEOTIDE SEQUENCE</scope>
    <source>
        <strain evidence="3">I ESC-2004</strain>
    </source>
</reference>
<dbReference type="AlphaFoldDB" id="R7TPV5"/>
<sequence length="114" mass="12293">MQWRMLNFIGTPVSMAGDLDKSCKRILGLGGGIAADERARLPLGSLNNTSSFLQFLNLDREVINLGYILMSEATDSSLVTIQRPSTSTITPSTPFALAYASDSSAGDYEKLGWS</sequence>
<organism evidence="1">
    <name type="scientific">Capitella teleta</name>
    <name type="common">Polychaete worm</name>
    <dbReference type="NCBI Taxonomy" id="283909"/>
    <lineage>
        <taxon>Eukaryota</taxon>
        <taxon>Metazoa</taxon>
        <taxon>Spiralia</taxon>
        <taxon>Lophotrochozoa</taxon>
        <taxon>Annelida</taxon>
        <taxon>Polychaeta</taxon>
        <taxon>Sedentaria</taxon>
        <taxon>Scolecida</taxon>
        <taxon>Capitellidae</taxon>
        <taxon>Capitella</taxon>
    </lineage>
</organism>
<dbReference type="EnsemblMetazoa" id="CapteT213467">
    <property type="protein sequence ID" value="CapteP213467"/>
    <property type="gene ID" value="CapteG213467"/>
</dbReference>
<proteinExistence type="predicted"/>
<evidence type="ECO:0000313" key="1">
    <source>
        <dbReference type="EMBL" id="ELT93075.1"/>
    </source>
</evidence>
<accession>R7TPV5</accession>
<evidence type="ECO:0000313" key="3">
    <source>
        <dbReference type="Proteomes" id="UP000014760"/>
    </source>
</evidence>
<dbReference type="Proteomes" id="UP000014760">
    <property type="component" value="Unassembled WGS sequence"/>
</dbReference>
<reference evidence="2" key="3">
    <citation type="submission" date="2015-06" db="UniProtKB">
        <authorList>
            <consortium name="EnsemblMetazoa"/>
        </authorList>
    </citation>
    <scope>IDENTIFICATION</scope>
</reference>
<name>R7TPV5_CAPTE</name>
<evidence type="ECO:0000313" key="2">
    <source>
        <dbReference type="EnsemblMetazoa" id="CapteP213467"/>
    </source>
</evidence>
<dbReference type="HOGENOM" id="CLU_2123395_0_0_1"/>
<reference evidence="1 3" key="2">
    <citation type="journal article" date="2013" name="Nature">
        <title>Insights into bilaterian evolution from three spiralian genomes.</title>
        <authorList>
            <person name="Simakov O."/>
            <person name="Marletaz F."/>
            <person name="Cho S.J."/>
            <person name="Edsinger-Gonzales E."/>
            <person name="Havlak P."/>
            <person name="Hellsten U."/>
            <person name="Kuo D.H."/>
            <person name="Larsson T."/>
            <person name="Lv J."/>
            <person name="Arendt D."/>
            <person name="Savage R."/>
            <person name="Osoegawa K."/>
            <person name="de Jong P."/>
            <person name="Grimwood J."/>
            <person name="Chapman J.A."/>
            <person name="Shapiro H."/>
            <person name="Aerts A."/>
            <person name="Otillar R.P."/>
            <person name="Terry A.Y."/>
            <person name="Boore J.L."/>
            <person name="Grigoriev I.V."/>
            <person name="Lindberg D.R."/>
            <person name="Seaver E.C."/>
            <person name="Weisblat D.A."/>
            <person name="Putnam N.H."/>
            <person name="Rokhsar D.S."/>
        </authorList>
    </citation>
    <scope>NUCLEOTIDE SEQUENCE</scope>
    <source>
        <strain evidence="1 3">I ESC-2004</strain>
    </source>
</reference>
<dbReference type="EMBL" id="AMQN01012997">
    <property type="status" value="NOT_ANNOTATED_CDS"/>
    <property type="molecule type" value="Genomic_DNA"/>
</dbReference>
<dbReference type="EMBL" id="KB309888">
    <property type="protein sequence ID" value="ELT93075.1"/>
    <property type="molecule type" value="Genomic_DNA"/>
</dbReference>
<gene>
    <name evidence="1" type="ORF">CAPTEDRAFT_213467</name>
</gene>